<dbReference type="EMBL" id="FPKW01000005">
    <property type="protein sequence ID" value="SFZ93464.1"/>
    <property type="molecule type" value="Genomic_DNA"/>
</dbReference>
<dbReference type="STRING" id="1612149.SAMN05216324_10588"/>
<proteinExistence type="predicted"/>
<dbReference type="GO" id="GO:0031179">
    <property type="term" value="P:peptide modification"/>
    <property type="evidence" value="ECO:0007669"/>
    <property type="project" value="InterPro"/>
</dbReference>
<organism evidence="2 3">
    <name type="scientific">Chryseobacterium limigenitum</name>
    <dbReference type="NCBI Taxonomy" id="1612149"/>
    <lineage>
        <taxon>Bacteria</taxon>
        <taxon>Pseudomonadati</taxon>
        <taxon>Bacteroidota</taxon>
        <taxon>Flavobacteriia</taxon>
        <taxon>Flavobacteriales</taxon>
        <taxon>Weeksellaceae</taxon>
        <taxon>Chryseobacterium group</taxon>
        <taxon>Chryseobacterium</taxon>
    </lineage>
</organism>
<name>A0A1K2IMN6_9FLAO</name>
<dbReference type="InterPro" id="IPR007822">
    <property type="entry name" value="LANC-like"/>
</dbReference>
<keyword evidence="3" id="KW-1185">Reference proteome</keyword>
<accession>A0A1K2IMN6</accession>
<keyword evidence="1" id="KW-0479">Metal-binding</keyword>
<feature type="binding site" evidence="1">
    <location>
        <position position="304"/>
    </location>
    <ligand>
        <name>Zn(2+)</name>
        <dbReference type="ChEBI" id="CHEBI:29105"/>
    </ligand>
</feature>
<dbReference type="SMART" id="SM01260">
    <property type="entry name" value="LANC_like"/>
    <property type="match status" value="1"/>
</dbReference>
<evidence type="ECO:0000313" key="2">
    <source>
        <dbReference type="EMBL" id="SFZ93464.1"/>
    </source>
</evidence>
<gene>
    <name evidence="2" type="ORF">SAMN05216324_10588</name>
</gene>
<keyword evidence="1" id="KW-0862">Zinc</keyword>
<reference evidence="3" key="1">
    <citation type="submission" date="2016-10" db="EMBL/GenBank/DDBJ databases">
        <authorList>
            <person name="Varghese N."/>
            <person name="Submissions S."/>
        </authorList>
    </citation>
    <scope>NUCLEOTIDE SEQUENCE [LARGE SCALE GENOMIC DNA]</scope>
    <source>
        <strain evidence="3">SUR2</strain>
    </source>
</reference>
<feature type="binding site" evidence="1">
    <location>
        <position position="305"/>
    </location>
    <ligand>
        <name>Zn(2+)</name>
        <dbReference type="ChEBI" id="CHEBI:29105"/>
    </ligand>
</feature>
<evidence type="ECO:0000256" key="1">
    <source>
        <dbReference type="PIRSR" id="PIRSR607822-1"/>
    </source>
</evidence>
<dbReference type="Gene3D" id="1.50.10.20">
    <property type="match status" value="1"/>
</dbReference>
<dbReference type="Proteomes" id="UP000182034">
    <property type="component" value="Unassembled WGS sequence"/>
</dbReference>
<dbReference type="GO" id="GO:0046872">
    <property type="term" value="F:metal ion binding"/>
    <property type="evidence" value="ECO:0007669"/>
    <property type="project" value="UniProtKB-KW"/>
</dbReference>
<dbReference type="OrthoDB" id="6313827at2"/>
<dbReference type="RefSeq" id="WP_072409079.1">
    <property type="nucleotide sequence ID" value="NZ_FPKW01000005.1"/>
</dbReference>
<dbReference type="SUPFAM" id="SSF158745">
    <property type="entry name" value="LanC-like"/>
    <property type="match status" value="1"/>
</dbReference>
<dbReference type="AlphaFoldDB" id="A0A1K2IMN6"/>
<feature type="binding site" evidence="1">
    <location>
        <position position="253"/>
    </location>
    <ligand>
        <name>Zn(2+)</name>
        <dbReference type="ChEBI" id="CHEBI:29105"/>
    </ligand>
</feature>
<protein>
    <submittedName>
        <fullName evidence="2">Lanthionine synthetase C-like protein</fullName>
    </submittedName>
</protein>
<dbReference type="Pfam" id="PF05147">
    <property type="entry name" value="LANC_like"/>
    <property type="match status" value="1"/>
</dbReference>
<sequence length="391" mass="44810">MENNQKVIDSIQIIKDFVIDVQDPDDFSIGSGLSAKNLFLYNYALTFKDDDVLESVISSFEKVYESLEDKLNNSGLISGCTGIVWFYLYLCKHGAFELDSDLVDFFDEFFIKSTLLEKENGNYDLFYGFLGYAVYFLQKSKMGVSKNNNHLNFFVDSLEEIAQKDENGVFWVDKYDSTTINLGLAHGIPSIISFLGKTYLQTKYEKAKVLGEQSVKWLLSQKTSNNDYCYFPSKIKIDNTSDTNHNGSRLAWCYGDLSIAHSLITFGKNVDNGYIQKEGEIILLKTLDRKVSDENSSINDKGFCHGTSGVFYLYKKINESLNKYDITEKYWKDELVKQTDLESFYSYIFYENNYKYAPDIGLITGFCGIGLALLSIINEKQDNSWEDIFMI</sequence>
<dbReference type="PRINTS" id="PR01950">
    <property type="entry name" value="LANCSUPER"/>
</dbReference>
<evidence type="ECO:0000313" key="3">
    <source>
        <dbReference type="Proteomes" id="UP000182034"/>
    </source>
</evidence>